<dbReference type="InterPro" id="IPR048850">
    <property type="entry name" value="BTH_I2711-like"/>
</dbReference>
<proteinExistence type="predicted"/>
<gene>
    <name evidence="1" type="ORF">FRZ40_20705</name>
</gene>
<comment type="caution">
    <text evidence="1">The sequence shown here is derived from an EMBL/GenBank/DDBJ whole genome shotgun (WGS) entry which is preliminary data.</text>
</comment>
<dbReference type="Pfam" id="PF21627">
    <property type="entry name" value="BTH_I2711-like"/>
    <property type="match status" value="1"/>
</dbReference>
<dbReference type="EMBL" id="VOQS01000003">
    <property type="protein sequence ID" value="TXC82848.1"/>
    <property type="molecule type" value="Genomic_DNA"/>
</dbReference>
<protein>
    <submittedName>
        <fullName evidence="1">Uncharacterized protein</fullName>
    </submittedName>
</protein>
<dbReference type="Gene3D" id="1.10.150.610">
    <property type="match status" value="1"/>
</dbReference>
<evidence type="ECO:0000313" key="1">
    <source>
        <dbReference type="EMBL" id="TXC82848.1"/>
    </source>
</evidence>
<evidence type="ECO:0000313" key="2">
    <source>
        <dbReference type="Proteomes" id="UP000321776"/>
    </source>
</evidence>
<dbReference type="AlphaFoldDB" id="A0A5C6VHK0"/>
<dbReference type="Proteomes" id="UP000321776">
    <property type="component" value="Unassembled WGS sequence"/>
</dbReference>
<sequence length="75" mass="8416">MEEVFTSKSRAVARIMTARQALLQEQGDVARMSGGERAARIERLERLLFDVRAGRIHEFTLPAASGEVRIFVTPD</sequence>
<accession>A0A5C6VHK0</accession>
<reference evidence="1 2" key="1">
    <citation type="journal article" date="2018" name="Int. J. Syst. Evol. Microbiol.">
        <title>Paraburkholderia azotifigens sp. nov., a nitrogen-fixing bacterium isolated from paddy soil.</title>
        <authorList>
            <person name="Choi G.M."/>
            <person name="Im W.T."/>
        </authorList>
    </citation>
    <scope>NUCLEOTIDE SEQUENCE [LARGE SCALE GENOMIC DNA]</scope>
    <source>
        <strain evidence="1 2">NF 2-5-3</strain>
    </source>
</reference>
<organism evidence="1 2">
    <name type="scientific">Paraburkholderia azotifigens</name>
    <dbReference type="NCBI Taxonomy" id="2057004"/>
    <lineage>
        <taxon>Bacteria</taxon>
        <taxon>Pseudomonadati</taxon>
        <taxon>Pseudomonadota</taxon>
        <taxon>Betaproteobacteria</taxon>
        <taxon>Burkholderiales</taxon>
        <taxon>Burkholderiaceae</taxon>
        <taxon>Paraburkholderia</taxon>
    </lineage>
</organism>
<name>A0A5C6VHK0_9BURK</name>